<dbReference type="GO" id="GO:0005483">
    <property type="term" value="F:soluble NSF attachment protein activity"/>
    <property type="evidence" value="ECO:0007669"/>
    <property type="project" value="TreeGrafter"/>
</dbReference>
<organism evidence="10 12">
    <name type="scientific">Dracunculus medinensis</name>
    <name type="common">Guinea worm</name>
    <dbReference type="NCBI Taxonomy" id="318479"/>
    <lineage>
        <taxon>Eukaryota</taxon>
        <taxon>Metazoa</taxon>
        <taxon>Ecdysozoa</taxon>
        <taxon>Nematoda</taxon>
        <taxon>Chromadorea</taxon>
        <taxon>Rhabditida</taxon>
        <taxon>Spirurina</taxon>
        <taxon>Dracunculoidea</taxon>
        <taxon>Dracunculidae</taxon>
        <taxon>Dracunculus</taxon>
    </lineage>
</organism>
<evidence type="ECO:0000256" key="8">
    <source>
        <dbReference type="ARBA" id="ARBA00042485"/>
    </source>
</evidence>
<dbReference type="GO" id="GO:0031201">
    <property type="term" value="C:SNARE complex"/>
    <property type="evidence" value="ECO:0007669"/>
    <property type="project" value="TreeGrafter"/>
</dbReference>
<keyword evidence="6" id="KW-0472">Membrane</keyword>
<dbReference type="Gene3D" id="1.25.40.10">
    <property type="entry name" value="Tetratricopeptide repeat domain"/>
    <property type="match status" value="1"/>
</dbReference>
<dbReference type="GO" id="GO:0006886">
    <property type="term" value="P:intracellular protein transport"/>
    <property type="evidence" value="ECO:0007669"/>
    <property type="project" value="InterPro"/>
</dbReference>
<dbReference type="Pfam" id="PF14938">
    <property type="entry name" value="SNAP"/>
    <property type="match status" value="1"/>
</dbReference>
<keyword evidence="5" id="KW-0653">Protein transport</keyword>
<dbReference type="InterPro" id="IPR011990">
    <property type="entry name" value="TPR-like_helical_dom_sf"/>
</dbReference>
<dbReference type="EMBL" id="UYYG01001154">
    <property type="protein sequence ID" value="VDN55957.1"/>
    <property type="molecule type" value="Genomic_DNA"/>
</dbReference>
<sequence length="302" mass="33826">MDLVNQRRLAEADECVKRAENHLKTSIIKMKFKPDYDSAAIEYDRAAICCRNAGDLARCRDLYLKASSMHSSNGNIFHAAKCHENAAMVCKELCDGEGSMKYMELAADGYAQSGSIDTAAMALDKAAKFLEKADPEKAVRIYQKALSLVQQTDRSRMAGEFFNRLTKLYLKLERFSEAISNIDNEIDMYTDVHEFGKVGQLTTAIVLLELVGGDSIAASKRFQKSFKCEGFEFSEDARACADLISSYEAGDNECFQEIFQRPLLKSMDNEFLRLMKRLNAPDCCGNSRNAAQNEDNNADDLK</sequence>
<evidence type="ECO:0000313" key="10">
    <source>
        <dbReference type="Proteomes" id="UP000038040"/>
    </source>
</evidence>
<dbReference type="Proteomes" id="UP000038040">
    <property type="component" value="Unplaced"/>
</dbReference>
<evidence type="ECO:0000256" key="4">
    <source>
        <dbReference type="ARBA" id="ARBA00022892"/>
    </source>
</evidence>
<dbReference type="GO" id="GO:0019905">
    <property type="term" value="F:syntaxin binding"/>
    <property type="evidence" value="ECO:0007669"/>
    <property type="project" value="TreeGrafter"/>
</dbReference>
<comment type="subcellular location">
    <subcellularLocation>
        <location evidence="1">Membrane</location>
        <topology evidence="1">Peripheral membrane protein</topology>
    </subcellularLocation>
</comment>
<comment type="similarity">
    <text evidence="2">Belongs to the SNAP family.</text>
</comment>
<dbReference type="GO" id="GO:0016192">
    <property type="term" value="P:vesicle-mediated transport"/>
    <property type="evidence" value="ECO:0007669"/>
    <property type="project" value="UniProtKB-KW"/>
</dbReference>
<evidence type="ECO:0000313" key="9">
    <source>
        <dbReference type="EMBL" id="VDN55957.1"/>
    </source>
</evidence>
<dbReference type="STRING" id="318479.A0A0N4U474"/>
<keyword evidence="4" id="KW-0931">ER-Golgi transport</keyword>
<dbReference type="InterPro" id="IPR000744">
    <property type="entry name" value="NSF_attach"/>
</dbReference>
<dbReference type="PANTHER" id="PTHR13768">
    <property type="entry name" value="SOLUBLE NSF ATTACHMENT PROTEIN SNAP"/>
    <property type="match status" value="1"/>
</dbReference>
<dbReference type="GO" id="GO:0005774">
    <property type="term" value="C:vacuolar membrane"/>
    <property type="evidence" value="ECO:0007669"/>
    <property type="project" value="TreeGrafter"/>
</dbReference>
<keyword evidence="11" id="KW-1185">Reference proteome</keyword>
<evidence type="ECO:0000256" key="5">
    <source>
        <dbReference type="ARBA" id="ARBA00022927"/>
    </source>
</evidence>
<name>A0A0N4U474_DRAME</name>
<reference evidence="12" key="1">
    <citation type="submission" date="2017-02" db="UniProtKB">
        <authorList>
            <consortium name="WormBaseParasite"/>
        </authorList>
    </citation>
    <scope>IDENTIFICATION</scope>
</reference>
<evidence type="ECO:0000256" key="7">
    <source>
        <dbReference type="ARBA" id="ARBA00040047"/>
    </source>
</evidence>
<dbReference type="AlphaFoldDB" id="A0A0N4U474"/>
<dbReference type="WBParaSite" id="DME_0000157001-mRNA-1">
    <property type="protein sequence ID" value="DME_0000157001-mRNA-1"/>
    <property type="gene ID" value="DME_0000157001"/>
</dbReference>
<gene>
    <name evidence="9" type="ORF">DME_LOCUS5930</name>
</gene>
<evidence type="ECO:0000313" key="11">
    <source>
        <dbReference type="Proteomes" id="UP000274756"/>
    </source>
</evidence>
<evidence type="ECO:0000256" key="1">
    <source>
        <dbReference type="ARBA" id="ARBA00004170"/>
    </source>
</evidence>
<evidence type="ECO:0000256" key="3">
    <source>
        <dbReference type="ARBA" id="ARBA00022448"/>
    </source>
</evidence>
<proteinExistence type="inferred from homology"/>
<dbReference type="SUPFAM" id="SSF48452">
    <property type="entry name" value="TPR-like"/>
    <property type="match status" value="1"/>
</dbReference>
<evidence type="ECO:0000256" key="6">
    <source>
        <dbReference type="ARBA" id="ARBA00023136"/>
    </source>
</evidence>
<protein>
    <recommendedName>
        <fullName evidence="7">Gamma-soluble NSF attachment protein</fullName>
    </recommendedName>
    <alternativeName>
        <fullName evidence="8">N-ethylmaleimide-sensitive factor attachment protein gamma</fullName>
    </alternativeName>
</protein>
<evidence type="ECO:0000256" key="2">
    <source>
        <dbReference type="ARBA" id="ARBA00010050"/>
    </source>
</evidence>
<dbReference type="Proteomes" id="UP000274756">
    <property type="component" value="Unassembled WGS sequence"/>
</dbReference>
<dbReference type="OrthoDB" id="26569at2759"/>
<evidence type="ECO:0000313" key="12">
    <source>
        <dbReference type="WBParaSite" id="DME_0000157001-mRNA-1"/>
    </source>
</evidence>
<accession>A0A0N4U474</accession>
<reference evidence="9 11" key="2">
    <citation type="submission" date="2018-11" db="EMBL/GenBank/DDBJ databases">
        <authorList>
            <consortium name="Pathogen Informatics"/>
        </authorList>
    </citation>
    <scope>NUCLEOTIDE SEQUENCE [LARGE SCALE GENOMIC DNA]</scope>
</reference>
<keyword evidence="3" id="KW-0813">Transport</keyword>
<dbReference type="PANTHER" id="PTHR13768:SF2">
    <property type="entry name" value="GAMMA-SOLUBLE NSF ATTACHMENT PROTEIN"/>
    <property type="match status" value="1"/>
</dbReference>